<accession>A0A0V1DKQ9</accession>
<organism evidence="1 2">
    <name type="scientific">Trichinella pseudospiralis</name>
    <name type="common">Parasitic roundworm</name>
    <dbReference type="NCBI Taxonomy" id="6337"/>
    <lineage>
        <taxon>Eukaryota</taxon>
        <taxon>Metazoa</taxon>
        <taxon>Ecdysozoa</taxon>
        <taxon>Nematoda</taxon>
        <taxon>Enoplea</taxon>
        <taxon>Dorylaimia</taxon>
        <taxon>Trichinellida</taxon>
        <taxon>Trichinellidae</taxon>
        <taxon>Trichinella</taxon>
    </lineage>
</organism>
<dbReference type="Proteomes" id="UP000054995">
    <property type="component" value="Unassembled WGS sequence"/>
</dbReference>
<comment type="caution">
    <text evidence="1">The sequence shown here is derived from an EMBL/GenBank/DDBJ whole genome shotgun (WGS) entry which is preliminary data.</text>
</comment>
<protein>
    <submittedName>
        <fullName evidence="1">Uncharacterized protein</fullName>
    </submittedName>
</protein>
<keyword evidence="2" id="KW-1185">Reference proteome</keyword>
<gene>
    <name evidence="1" type="ORF">T4D_5065</name>
</gene>
<proteinExistence type="predicted"/>
<evidence type="ECO:0000313" key="1">
    <source>
        <dbReference type="EMBL" id="KRY61915.1"/>
    </source>
</evidence>
<reference evidence="1 2" key="1">
    <citation type="submission" date="2015-01" db="EMBL/GenBank/DDBJ databases">
        <title>Evolution of Trichinella species and genotypes.</title>
        <authorList>
            <person name="Korhonen P.K."/>
            <person name="Edoardo P."/>
            <person name="Giuseppe L.R."/>
            <person name="Gasser R.B."/>
        </authorList>
    </citation>
    <scope>NUCLEOTIDE SEQUENCE [LARGE SCALE GENOMIC DNA]</scope>
    <source>
        <strain evidence="1">ISS470</strain>
    </source>
</reference>
<dbReference type="EMBL" id="JYDT01004068">
    <property type="protein sequence ID" value="KRY61915.1"/>
    <property type="molecule type" value="Genomic_DNA"/>
</dbReference>
<dbReference type="AlphaFoldDB" id="A0A0V1DKQ9"/>
<name>A0A0V1DKQ9_TRIPS</name>
<sequence length="31" mass="3640">MRLFWLFAKGTLDAIYSTTTKFLSLKLSKMQ</sequence>
<evidence type="ECO:0000313" key="2">
    <source>
        <dbReference type="Proteomes" id="UP000054995"/>
    </source>
</evidence>